<gene>
    <name evidence="1" type="ORF">BU23DRAFT_254040</name>
</gene>
<name>A0A6A5VLW5_9PLEO</name>
<sequence length="106" mass="12067">MRVNYQLHEEAMPFFYRSKTFVFDCSAVGAMRFLHALPTKALENIASVAFTIKAVDANDTYTCEAWYPDISQDGWRFQGPFAWLLTTKLPKLADIYLCTPCSRGAD</sequence>
<keyword evidence="2" id="KW-1185">Reference proteome</keyword>
<proteinExistence type="predicted"/>
<evidence type="ECO:0000313" key="1">
    <source>
        <dbReference type="EMBL" id="KAF1978251.1"/>
    </source>
</evidence>
<protein>
    <submittedName>
        <fullName evidence="1">Uncharacterized protein</fullName>
    </submittedName>
</protein>
<dbReference type="AlphaFoldDB" id="A0A6A5VLW5"/>
<reference evidence="1" key="1">
    <citation type="journal article" date="2020" name="Stud. Mycol.">
        <title>101 Dothideomycetes genomes: a test case for predicting lifestyles and emergence of pathogens.</title>
        <authorList>
            <person name="Haridas S."/>
            <person name="Albert R."/>
            <person name="Binder M."/>
            <person name="Bloem J."/>
            <person name="Labutti K."/>
            <person name="Salamov A."/>
            <person name="Andreopoulos B."/>
            <person name="Baker S."/>
            <person name="Barry K."/>
            <person name="Bills G."/>
            <person name="Bluhm B."/>
            <person name="Cannon C."/>
            <person name="Castanera R."/>
            <person name="Culley D."/>
            <person name="Daum C."/>
            <person name="Ezra D."/>
            <person name="Gonzalez J."/>
            <person name="Henrissat B."/>
            <person name="Kuo A."/>
            <person name="Liang C."/>
            <person name="Lipzen A."/>
            <person name="Lutzoni F."/>
            <person name="Magnuson J."/>
            <person name="Mondo S."/>
            <person name="Nolan M."/>
            <person name="Ohm R."/>
            <person name="Pangilinan J."/>
            <person name="Park H.-J."/>
            <person name="Ramirez L."/>
            <person name="Alfaro M."/>
            <person name="Sun H."/>
            <person name="Tritt A."/>
            <person name="Yoshinaga Y."/>
            <person name="Zwiers L.-H."/>
            <person name="Turgeon B."/>
            <person name="Goodwin S."/>
            <person name="Spatafora J."/>
            <person name="Crous P."/>
            <person name="Grigoriev I."/>
        </authorList>
    </citation>
    <scope>NUCLEOTIDE SEQUENCE</scope>
    <source>
        <strain evidence="1">CBS 107.79</strain>
    </source>
</reference>
<organism evidence="1 2">
    <name type="scientific">Bimuria novae-zelandiae CBS 107.79</name>
    <dbReference type="NCBI Taxonomy" id="1447943"/>
    <lineage>
        <taxon>Eukaryota</taxon>
        <taxon>Fungi</taxon>
        <taxon>Dikarya</taxon>
        <taxon>Ascomycota</taxon>
        <taxon>Pezizomycotina</taxon>
        <taxon>Dothideomycetes</taxon>
        <taxon>Pleosporomycetidae</taxon>
        <taxon>Pleosporales</taxon>
        <taxon>Massarineae</taxon>
        <taxon>Didymosphaeriaceae</taxon>
        <taxon>Bimuria</taxon>
    </lineage>
</organism>
<evidence type="ECO:0000313" key="2">
    <source>
        <dbReference type="Proteomes" id="UP000800036"/>
    </source>
</evidence>
<accession>A0A6A5VLW5</accession>
<dbReference type="Proteomes" id="UP000800036">
    <property type="component" value="Unassembled WGS sequence"/>
</dbReference>
<dbReference type="EMBL" id="ML976661">
    <property type="protein sequence ID" value="KAF1978251.1"/>
    <property type="molecule type" value="Genomic_DNA"/>
</dbReference>